<evidence type="ECO:0000313" key="2">
    <source>
        <dbReference type="EMBL" id="EFA8786092.1"/>
    </source>
</evidence>
<dbReference type="EMBL" id="VLTB01000122">
    <property type="protein sequence ID" value="NDR91231.1"/>
    <property type="molecule type" value="Genomic_DNA"/>
</dbReference>
<evidence type="ECO:0000313" key="38">
    <source>
        <dbReference type="Proteomes" id="UP000486847"/>
    </source>
</evidence>
<gene>
    <name evidence="7" type="ORF">A2J79_002257</name>
    <name evidence="9" type="ORF">A5U30_003042</name>
    <name evidence="8" type="ORF">B6R15_001404</name>
    <name evidence="5" type="ORF">BKL28_003620</name>
    <name evidence="2" type="ORF">C2R31_004001</name>
    <name evidence="19" type="ORF">D9D43_10955</name>
    <name evidence="20" type="ORF">D9E49_04005</name>
    <name evidence="1" type="ORF">D9J61_03250</name>
    <name evidence="25" type="ORF">DU321_07830</name>
    <name evidence="26" type="ORF">EPS76_13930</name>
    <name evidence="27" type="ORF">EWK56_17600</name>
    <name evidence="17" type="ORF">F7F11_16150</name>
    <name evidence="4" type="ORF">F7N46_07480</name>
    <name evidence="6" type="ORF">F9413_12445</name>
    <name evidence="21" type="ORF">F9B07_13115</name>
    <name evidence="22" type="ORF">FPI65_08005</name>
    <name evidence="3" type="ORF">FZU14_14365</name>
    <name evidence="23" type="ORF">G3W53_18905</name>
    <name evidence="18" type="ORF">GP711_21765</name>
    <name evidence="10" type="ORF">GRC73_15070</name>
    <name evidence="12" type="ORF">HI055_002872</name>
    <name evidence="11" type="ORF">HIE29_001226</name>
    <name evidence="13" type="ORF">HJQ60_000591</name>
    <name evidence="14" type="ORF">HL563_09635</name>
    <name evidence="15" type="ORF">HLZ39_19035</name>
    <name evidence="24" type="ORF">HVV39_24220</name>
    <name evidence="16" type="ORF">IFC14_001535</name>
</gene>
<reference evidence="18 35" key="8">
    <citation type="submission" date="2019-10" db="EMBL/GenBank/DDBJ databases">
        <title>Antimicrobial-resistant enteric bacteria are widely distributed amongst people, animals and the environment in northern Tanzania.</title>
        <authorList>
            <person name="Subbiah M."/>
            <person name="Call D.R."/>
        </authorList>
    </citation>
    <scope>NUCLEOTIDE SEQUENCE [LARGE SCALE GENOMIC DNA]</scope>
    <source>
        <strain evidence="18 35">TzEc067</strain>
    </source>
</reference>
<dbReference type="Proteomes" id="UP000272336">
    <property type="component" value="Unassembled WGS sequence"/>
</dbReference>
<evidence type="ECO:0000313" key="8">
    <source>
        <dbReference type="EMBL" id="EFM7860192.1"/>
    </source>
</evidence>
<dbReference type="EMBL" id="DABERK010000002">
    <property type="protein sequence ID" value="HAI5330668.1"/>
    <property type="molecule type" value="Genomic_DNA"/>
</dbReference>
<dbReference type="EMBL" id="AATCLQ010000012">
    <property type="protein sequence ID" value="EFJ6481897.1"/>
    <property type="molecule type" value="Genomic_DNA"/>
</dbReference>
<reference evidence="21 38" key="9">
    <citation type="submission" date="2019-10" db="EMBL/GenBank/DDBJ databases">
        <title>Comparative genomic analysis of antimicrobial resistant Escherichia coli of diverse origin.</title>
        <authorList>
            <person name="Ghatak S."/>
            <person name="Milton A.P."/>
            <person name="Rhetso K."/>
            <person name="Purkait D."/>
            <person name="Das S."/>
            <person name="Puro K.-U."/>
            <person name="Shakuntala I."/>
            <person name="Sen A."/>
            <person name="Sanjukta R."/>
            <person name="Priya G.B."/>
            <person name="Mawlong M."/>
            <person name="Lyngdoh V."/>
            <person name="Rynghang J."/>
            <person name="Mawphlang B.L."/>
        </authorList>
    </citation>
    <scope>NUCLEOTIDE SEQUENCE [LARGE SCALE GENOMIC DNA]</scope>
    <source>
        <strain evidence="21 38">SE161</strain>
    </source>
</reference>
<evidence type="ECO:0000313" key="43">
    <source>
        <dbReference type="Proteomes" id="UP000543424"/>
    </source>
</evidence>
<dbReference type="Proteomes" id="UP000533482">
    <property type="component" value="Unassembled WGS sequence"/>
</dbReference>
<evidence type="ECO:0000313" key="20">
    <source>
        <dbReference type="EMBL" id="MIB59591.1"/>
    </source>
</evidence>
<dbReference type="Proteomes" id="UP000859822">
    <property type="component" value="Unassembled WGS sequence"/>
</dbReference>
<dbReference type="EMBL" id="DABUHV010000005">
    <property type="protein sequence ID" value="HAN4353110.1"/>
    <property type="molecule type" value="Genomic_DNA"/>
</dbReference>
<dbReference type="EMBL" id="AASCBU010000023">
    <property type="protein sequence ID" value="EFA8786092.1"/>
    <property type="molecule type" value="Genomic_DNA"/>
</dbReference>
<evidence type="ECO:0000313" key="39">
    <source>
        <dbReference type="Proteomes" id="UP000514533"/>
    </source>
</evidence>
<evidence type="ECO:0000313" key="10">
    <source>
        <dbReference type="EMBL" id="HAH4525320.1"/>
    </source>
</evidence>
<evidence type="ECO:0000313" key="47">
    <source>
        <dbReference type="Proteomes" id="UP000842519"/>
    </source>
</evidence>
<evidence type="ECO:0000313" key="16">
    <source>
        <dbReference type="EMBL" id="HAN4353110.1"/>
    </source>
</evidence>
<dbReference type="EMBL" id="AASOHJ010000007">
    <property type="protein sequence ID" value="EFE8672980.1"/>
    <property type="molecule type" value="Genomic_DNA"/>
</dbReference>
<dbReference type="Proteomes" id="UP000587626">
    <property type="component" value="Unassembled WGS sequence"/>
</dbReference>
<dbReference type="EMBL" id="RNLZ01000016">
    <property type="protein sequence ID" value="MGE14095.1"/>
    <property type="molecule type" value="Genomic_DNA"/>
</dbReference>
<sequence>MKHIQIRNSDMAWHIAANNLGKVS</sequence>
<dbReference type="EMBL" id="WSGM01000017">
    <property type="protein sequence ID" value="KAE9728544.1"/>
    <property type="molecule type" value="Genomic_DNA"/>
</dbReference>
<dbReference type="EMBL" id="JAAGYP010000028">
    <property type="protein sequence ID" value="NEN72170.1"/>
    <property type="molecule type" value="Genomic_DNA"/>
</dbReference>
<evidence type="ECO:0000313" key="30">
    <source>
        <dbReference type="Proteomes" id="UP000272662"/>
    </source>
</evidence>
<dbReference type="Proteomes" id="UP000382540">
    <property type="component" value="Unassembled WGS sequence"/>
</dbReference>
<evidence type="ECO:0000313" key="15">
    <source>
        <dbReference type="EMBL" id="HAJ5806559.1"/>
    </source>
</evidence>
<dbReference type="EMBL" id="WCEW01000013">
    <property type="protein sequence ID" value="MTE89764.1"/>
    <property type="molecule type" value="Genomic_DNA"/>
</dbReference>
<dbReference type="AlphaFoldDB" id="A0A3L4YD55"/>
<evidence type="ECO:0000313" key="24">
    <source>
        <dbReference type="EMBL" id="QMS41552.1"/>
    </source>
</evidence>
<dbReference type="EMBL" id="DABGKQ010000039">
    <property type="protein sequence ID" value="HAJ5806559.1"/>
    <property type="molecule type" value="Genomic_DNA"/>
</dbReference>
<evidence type="ECO:0000313" key="41">
    <source>
        <dbReference type="Proteomes" id="UP000531962"/>
    </source>
</evidence>
<dbReference type="Proteomes" id="UP000842519">
    <property type="component" value="Unassembled WGS sequence"/>
</dbReference>
<dbReference type="Proteomes" id="UP000288730">
    <property type="component" value="Unassembled WGS sequence"/>
</dbReference>
<name>A0A3L4YD55_ECOLX</name>
<reference evidence="10 47" key="1">
    <citation type="journal article" date="2018" name="Genome Biol.">
        <title>SKESA: strategic k-mer extension for scrupulous assemblies.</title>
        <authorList>
            <person name="Souvorov A."/>
            <person name="Agarwala R."/>
            <person name="Lipman D.J."/>
        </authorList>
    </citation>
    <scope>NUCLEOTIDE SEQUENCE [LARGE SCALE GENOMIC DNA]</scope>
    <source>
        <strain evidence="16">489-16</strain>
        <strain evidence="13">AMC_487</strain>
        <strain evidence="12">BCW_4213</strain>
        <strain evidence="11">C0382</strain>
        <strain evidence="14">EC00618</strain>
        <strain evidence="10">EC00763</strain>
        <strain evidence="47">ecoli[ST-405]</strain>
        <strain evidence="15">Ecoli[ST-405]</strain>
    </source>
</reference>
<dbReference type="Proteomes" id="UP000471490">
    <property type="component" value="Unassembled WGS sequence"/>
</dbReference>
<reference evidence="8 46" key="2">
    <citation type="submission" date="2018-08" db="EMBL/GenBank/DDBJ databases">
        <authorList>
            <consortium name="GenomeTrakr network: Whole genome sequencing for foodborne pathogen traceback"/>
        </authorList>
    </citation>
    <scope>NUCLEOTIDE SEQUENCE [LARGE SCALE GENOMIC DNA]</scope>
    <source>
        <strain evidence="8 46">NC_STEC194</strain>
    </source>
</reference>
<dbReference type="EMBL" id="AATLXB010000010">
    <property type="protein sequence ID" value="EFM7860192.1"/>
    <property type="molecule type" value="Genomic_DNA"/>
</dbReference>
<dbReference type="Proteomes" id="UP000543424">
    <property type="component" value="Unassembled WGS sequence"/>
</dbReference>
<dbReference type="EMBL" id="SERV01000012">
    <property type="protein sequence ID" value="RYL80545.1"/>
    <property type="molecule type" value="Genomic_DNA"/>
</dbReference>
<evidence type="ECO:0000313" key="7">
    <source>
        <dbReference type="EMBL" id="EFJ6481897.1"/>
    </source>
</evidence>
<dbReference type="EMBL" id="AATLZG010000020">
    <property type="protein sequence ID" value="EFM8155399.1"/>
    <property type="molecule type" value="Genomic_DNA"/>
</dbReference>
<dbReference type="Proteomes" id="UP000471360">
    <property type="component" value="Unassembled WGS sequence"/>
</dbReference>
<reference evidence="13" key="14">
    <citation type="submission" date="2020-03" db="EMBL/GenBank/DDBJ databases">
        <authorList>
            <consortium name="NCBI Pathogen Detection Project"/>
        </authorList>
    </citation>
    <scope>NUCLEOTIDE SEQUENCE</scope>
    <source>
        <strain evidence="16">489-16</strain>
        <strain evidence="13">AMC_487</strain>
        <strain evidence="12">BCW_4213</strain>
        <strain evidence="11">C0382</strain>
        <strain evidence="14">EC00618</strain>
        <strain evidence="10">EC00763</strain>
        <strain evidence="15">Ecoli[ST-405]</strain>
    </source>
</reference>
<reference evidence="25 30" key="3">
    <citation type="submission" date="2018-11" db="EMBL/GenBank/DDBJ databases">
        <title>E. coli isolates of the female bladder.</title>
        <authorList>
            <person name="Garretto A."/>
            <person name="Miller-Ensminger T."/>
            <person name="Wolfe A.J."/>
            <person name="Putonti C."/>
        </authorList>
    </citation>
    <scope>NUCLEOTIDE SEQUENCE [LARGE SCALE GENOMIC DNA]</scope>
    <source>
        <strain evidence="25 30">UMB1727</strain>
    </source>
</reference>
<dbReference type="EMBL" id="SCJN01000099">
    <property type="protein sequence ID" value="RXD15873.1"/>
    <property type="molecule type" value="Genomic_DNA"/>
</dbReference>
<reference evidence="17 33" key="6">
    <citation type="submission" date="2019-03" db="EMBL/GenBank/DDBJ databases">
        <title>Whole Genome Sequencing of Shiga-Toxin Escherichia coli Strains from Nebraska.</title>
        <authorList>
            <person name="Abdalhamid B."/>
            <person name="Mccutchen E.L."/>
            <person name="Bouska A.C."/>
            <person name="Hinrichs S.H."/>
            <person name="Iwen P.C."/>
        </authorList>
    </citation>
    <scope>NUCLEOTIDE SEQUENCE [LARGE SCALE GENOMIC DNA]</scope>
    <source>
        <strain evidence="17 33">STEC_170836</strain>
    </source>
</reference>
<evidence type="ECO:0000313" key="29">
    <source>
        <dbReference type="Proteomes" id="UP000272336"/>
    </source>
</evidence>
<evidence type="ECO:0000313" key="23">
    <source>
        <dbReference type="EMBL" id="NEN72170.1"/>
    </source>
</evidence>
<organism evidence="23 36">
    <name type="scientific">Escherichia coli</name>
    <dbReference type="NCBI Taxonomy" id="562"/>
    <lineage>
        <taxon>Bacteria</taxon>
        <taxon>Pseudomonadati</taxon>
        <taxon>Pseudomonadota</taxon>
        <taxon>Gammaproteobacteria</taxon>
        <taxon>Enterobacterales</taxon>
        <taxon>Enterobacteriaceae</taxon>
        <taxon>Escherichia</taxon>
    </lineage>
</organism>
<evidence type="ECO:0000313" key="11">
    <source>
        <dbReference type="EMBL" id="HAH7767851.1"/>
    </source>
</evidence>
<reference evidence="22 37" key="10">
    <citation type="journal article" date="2020" name="Int. J. Nanomedicine">
        <title>Consequences Of Long-Term Bacteria's Exposure To Silver Nanoformulations With Different PhysicoChemical Properties.</title>
        <authorList>
            <person name="Kedziora A."/>
            <person name="Wernecki M."/>
            <person name="Korzekwa K."/>
            <person name="Speruda M."/>
            <person name="Gerasymchuk Y."/>
            <person name="Lukowiak A."/>
            <person name="Bugla-Ploskonska G."/>
        </authorList>
    </citation>
    <scope>NUCLEOTIDE SEQUENCE [LARGE SCALE GENOMIC DNA]</scope>
    <source>
        <strain evidence="22 37">ATCC 11230</strain>
    </source>
</reference>
<dbReference type="EMBL" id="RRVG01000006">
    <property type="protein sequence ID" value="RRL48930.1"/>
    <property type="molecule type" value="Genomic_DNA"/>
</dbReference>
<reference evidence="7" key="13">
    <citation type="submission" date="2020-02" db="EMBL/GenBank/DDBJ databases">
        <authorList>
            <person name="Ashton P.M."/>
            <person name="Dallman T."/>
            <person name="Nair S."/>
            <person name="De Pinna E."/>
            <person name="Peters T."/>
            <person name="Grant K."/>
        </authorList>
    </citation>
    <scope>NUCLEOTIDE SEQUENCE</scope>
    <source>
        <strain evidence="7">93335</strain>
    </source>
</reference>
<evidence type="ECO:0000313" key="36">
    <source>
        <dbReference type="Proteomes" id="UP000471360"/>
    </source>
</evidence>
<evidence type="ECO:0000313" key="13">
    <source>
        <dbReference type="EMBL" id="HAI5330668.1"/>
    </source>
</evidence>
<evidence type="ECO:0000313" key="40">
    <source>
        <dbReference type="Proteomes" id="UP000528199"/>
    </source>
</evidence>
<dbReference type="EMBL" id="DABBJX010000016">
    <property type="protein sequence ID" value="HAH4525320.1"/>
    <property type="molecule type" value="Genomic_DNA"/>
</dbReference>
<dbReference type="Proteomes" id="UP000271175">
    <property type="component" value="Unassembled WGS sequence"/>
</dbReference>
<evidence type="ECO:0000313" key="19">
    <source>
        <dbReference type="EMBL" id="MGE14095.1"/>
    </source>
</evidence>
<evidence type="ECO:0000313" key="33">
    <source>
        <dbReference type="Proteomes" id="UP000327073"/>
    </source>
</evidence>
<dbReference type="EMBL" id="DABGYN010000009">
    <property type="protein sequence ID" value="HAJ0833998.1"/>
    <property type="molecule type" value="Genomic_DNA"/>
</dbReference>
<evidence type="ECO:0000313" key="28">
    <source>
        <dbReference type="Proteomes" id="UP000271175"/>
    </source>
</evidence>
<dbReference type="Proteomes" id="UP000327073">
    <property type="component" value="Unassembled WGS sequence"/>
</dbReference>
<evidence type="ECO:0000313" key="32">
    <source>
        <dbReference type="Proteomes" id="UP000291778"/>
    </source>
</evidence>
<dbReference type="Proteomes" id="UP000291778">
    <property type="component" value="Unassembled WGS sequence"/>
</dbReference>
<evidence type="ECO:0000313" key="4">
    <source>
        <dbReference type="EMBL" id="EFE8672980.1"/>
    </source>
</evidence>
<dbReference type="Proteomes" id="UP000852798">
    <property type="component" value="Unassembled WGS sequence"/>
</dbReference>
<dbReference type="EMBL" id="AASWBF010000016">
    <property type="protein sequence ID" value="EFH4961319.1"/>
    <property type="molecule type" value="Genomic_DNA"/>
</dbReference>
<evidence type="ECO:0000313" key="31">
    <source>
        <dbReference type="Proteomes" id="UP000288730"/>
    </source>
</evidence>
<dbReference type="Proteomes" id="UP000567387">
    <property type="component" value="Unassembled WGS sequence"/>
</dbReference>
<dbReference type="Proteomes" id="UP000514533">
    <property type="component" value="Chromosome"/>
</dbReference>
<dbReference type="Proteomes" id="UP000272662">
    <property type="component" value="Unassembled WGS sequence"/>
</dbReference>
<evidence type="ECO:0000313" key="46">
    <source>
        <dbReference type="Proteomes" id="UP000587626"/>
    </source>
</evidence>
<dbReference type="EMBL" id="AAAGZE010000004">
    <property type="protein sequence ID" value="EAC1531034.1"/>
    <property type="molecule type" value="Genomic_DNA"/>
</dbReference>
<dbReference type="Proteomes" id="UP000711811">
    <property type="component" value="Unassembled WGS sequence"/>
</dbReference>
<reference evidence="23 36" key="12">
    <citation type="submission" date="2020-02" db="EMBL/GenBank/DDBJ databases">
        <authorList>
            <person name="Subbiah M."/>
            <person name="Call D."/>
        </authorList>
    </citation>
    <scope>NUCLEOTIDE SEQUENCE [LARGE SCALE GENOMIC DNA]</scope>
    <source>
        <strain evidence="23 36">8375wB1</strain>
    </source>
</reference>
<evidence type="ECO:0000313" key="45">
    <source>
        <dbReference type="Proteomes" id="UP000567387"/>
    </source>
</evidence>
<evidence type="ECO:0000313" key="1">
    <source>
        <dbReference type="EMBL" id="EAC1531034.1"/>
    </source>
</evidence>
<dbReference type="EMBL" id="AASKVF010000018">
    <property type="protein sequence ID" value="EFD6885394.1"/>
    <property type="molecule type" value="Genomic_DNA"/>
</dbReference>
<dbReference type="Proteomes" id="UP000843571">
    <property type="component" value="Unassembled WGS sequence"/>
</dbReference>
<dbReference type="EMBL" id="VZEL01000016">
    <property type="protein sequence ID" value="KAB0123559.1"/>
    <property type="molecule type" value="Genomic_DNA"/>
</dbReference>
<reference evidence="26 31" key="4">
    <citation type="submission" date="2019-01" db="EMBL/GenBank/DDBJ databases">
        <title>Genomic analysis of febrile catheter-associated UTI E. coli isolates.</title>
        <authorList>
            <person name="Potter R."/>
            <person name="Zou Z."/>
            <person name="Henderson J."/>
            <person name="Dantas G."/>
        </authorList>
    </citation>
    <scope>NUCLEOTIDE SEQUENCE [LARGE SCALE GENOMIC DNA]</scope>
    <source>
        <strain evidence="26 31">29_CAASB</strain>
    </source>
</reference>
<evidence type="ECO:0000313" key="25">
    <source>
        <dbReference type="EMBL" id="RRL48930.1"/>
    </source>
</evidence>
<proteinExistence type="predicted"/>
<evidence type="ECO:0000313" key="27">
    <source>
        <dbReference type="EMBL" id="RYL80545.1"/>
    </source>
</evidence>
<dbReference type="EMBL" id="AASUOH010000026">
    <property type="protein sequence ID" value="EFH0044779.1"/>
    <property type="molecule type" value="Genomic_DNA"/>
</dbReference>
<evidence type="ECO:0000313" key="26">
    <source>
        <dbReference type="EMBL" id="RXD15873.1"/>
    </source>
</evidence>
<reference evidence="9 44" key="11">
    <citation type="submission" date="2020-02" db="EMBL/GenBank/DDBJ databases">
        <authorList>
            <consortium name="PulseNet: The National Subtyping Network for Foodborne Disease Surveillance"/>
            <person name="Tarr C.L."/>
            <person name="Trees E."/>
            <person name="Katz L.S."/>
            <person name="Carleton-Romer H.A."/>
            <person name="Stroika S."/>
            <person name="Kucerova Z."/>
            <person name="Roache K.F."/>
            <person name="Sabol A.L."/>
            <person name="Besser J."/>
            <person name="Gerner-Smidt P."/>
        </authorList>
    </citation>
    <scope>NUCLEOTIDE SEQUENCE [LARGE SCALE GENOMIC DNA]</scope>
    <source>
        <strain evidence="9 44">PNUSAE002719</strain>
        <strain evidence="5 40">PNUSAE004760</strain>
        <strain evidence="2 45">PNUSAE011918</strain>
    </source>
</reference>
<dbReference type="EMBL" id="DABCJL010000002">
    <property type="protein sequence ID" value="HAH7767851.1"/>
    <property type="molecule type" value="Genomic_DNA"/>
</dbReference>
<evidence type="ECO:0000313" key="12">
    <source>
        <dbReference type="EMBL" id="HAI2142521.1"/>
    </source>
</evidence>
<evidence type="ECO:0000313" key="17">
    <source>
        <dbReference type="EMBL" id="KAB0123559.1"/>
    </source>
</evidence>
<protein>
    <submittedName>
        <fullName evidence="23">Uncharacterized protein</fullName>
    </submittedName>
</protein>
<dbReference type="EMBL" id="ROAL01000003">
    <property type="protein sequence ID" value="MIB59591.1"/>
    <property type="molecule type" value="Genomic_DNA"/>
</dbReference>
<evidence type="ECO:0000313" key="5">
    <source>
        <dbReference type="EMBL" id="EFH0044779.1"/>
    </source>
</evidence>
<evidence type="ECO:0000313" key="3">
    <source>
        <dbReference type="EMBL" id="EFD6885394.1"/>
    </source>
</evidence>
<reference evidence="24 39" key="15">
    <citation type="submission" date="2020-06" db="EMBL/GenBank/DDBJ databases">
        <title>REHAB project genomes.</title>
        <authorList>
            <person name="Shaw L.P."/>
        </authorList>
    </citation>
    <scope>NUCLEOTIDE SEQUENCE [LARGE SCALE GENOMIC DNA]</scope>
    <source>
        <strain evidence="24 39">RHB01-C20</strain>
    </source>
</reference>
<dbReference type="EMBL" id="DABDSA010000016">
    <property type="protein sequence ID" value="HAI2142521.1"/>
    <property type="molecule type" value="Genomic_DNA"/>
</dbReference>
<dbReference type="Proteomes" id="UP000845800">
    <property type="component" value="Unassembled WGS sequence"/>
</dbReference>
<evidence type="ECO:0000313" key="42">
    <source>
        <dbReference type="Proteomes" id="UP000533482"/>
    </source>
</evidence>
<evidence type="ECO:0000313" key="18">
    <source>
        <dbReference type="EMBL" id="KAE9728544.1"/>
    </source>
</evidence>
<evidence type="ECO:0000313" key="35">
    <source>
        <dbReference type="Proteomes" id="UP000437875"/>
    </source>
</evidence>
<evidence type="ECO:0000313" key="22">
    <source>
        <dbReference type="EMBL" id="NDR91231.1"/>
    </source>
</evidence>
<dbReference type="Proteomes" id="UP000555763">
    <property type="component" value="Unassembled WGS sequence"/>
</dbReference>
<evidence type="ECO:0000313" key="34">
    <source>
        <dbReference type="Proteomes" id="UP000382540"/>
    </source>
</evidence>
<evidence type="ECO:0000313" key="9">
    <source>
        <dbReference type="EMBL" id="EFM8155399.1"/>
    </source>
</evidence>
<dbReference type="EMBL" id="CP055981">
    <property type="protein sequence ID" value="QMS41552.1"/>
    <property type="molecule type" value="Genomic_DNA"/>
</dbReference>
<reference evidence="27 32" key="5">
    <citation type="submission" date="2019-02" db="EMBL/GenBank/DDBJ databases">
        <authorList>
            <person name="Slukin P."/>
            <person name="Fursova N."/>
            <person name="Ermolenko Z."/>
            <person name="Mayskaya N."/>
            <person name="Kislichkina A."/>
            <person name="Mukhina T."/>
            <person name="Sizova A."/>
            <person name="Bogun A."/>
        </authorList>
    </citation>
    <scope>NUCLEOTIDE SEQUENCE [LARGE SCALE GENOMIC DNA]</scope>
    <source>
        <strain evidence="27">SCPM-O-B-8431</strain>
        <strain evidence="32">SCPM-O-B-8431(U15)</strain>
    </source>
</reference>
<reference evidence="4 42" key="7">
    <citation type="submission" date="2019-09" db="EMBL/GenBank/DDBJ databases">
        <authorList>
            <consortium name="NARMS: The National Antimicrobial Resistance Monitoring System"/>
        </authorList>
    </citation>
    <scope>NUCLEOTIDE SEQUENCE [LARGE SCALE GENOMIC DNA]</scope>
    <source>
        <strain evidence="3 41">19MD07CB01-EC</strain>
        <strain evidence="19 29">CVM N17EC0060</strain>
        <strain evidence="20 28">CVM N17EC0276</strain>
        <strain evidence="1 34">CVM N17EC1330</strain>
        <strain evidence="6 43">CVM N19EC0130</strain>
        <strain evidence="4 42">FSIS11923834</strain>
    </source>
</reference>
<evidence type="ECO:0000313" key="44">
    <source>
        <dbReference type="Proteomes" id="UP000555763"/>
    </source>
</evidence>
<dbReference type="Proteomes" id="UP000531962">
    <property type="component" value="Unassembled WGS sequence"/>
</dbReference>
<dbReference type="Proteomes" id="UP000486847">
    <property type="component" value="Unassembled WGS sequence"/>
</dbReference>
<accession>A0A3L4YD55</accession>
<dbReference type="Proteomes" id="UP000437875">
    <property type="component" value="Unassembled WGS sequence"/>
</dbReference>
<evidence type="ECO:0000313" key="14">
    <source>
        <dbReference type="EMBL" id="HAJ0833998.1"/>
    </source>
</evidence>
<evidence type="ECO:0000313" key="6">
    <source>
        <dbReference type="EMBL" id="EFH4961319.1"/>
    </source>
</evidence>
<dbReference type="Proteomes" id="UP000528199">
    <property type="component" value="Unassembled WGS sequence"/>
</dbReference>
<evidence type="ECO:0000313" key="37">
    <source>
        <dbReference type="Proteomes" id="UP000471490"/>
    </source>
</evidence>
<evidence type="ECO:0000313" key="21">
    <source>
        <dbReference type="EMBL" id="MTE89764.1"/>
    </source>
</evidence>